<evidence type="ECO:0000313" key="2">
    <source>
        <dbReference type="EMBL" id="KIA89178.1"/>
    </source>
</evidence>
<proteinExistence type="predicted"/>
<dbReference type="EMBL" id="JSYN01000046">
    <property type="protein sequence ID" value="KIA89178.1"/>
    <property type="molecule type" value="Genomic_DNA"/>
</dbReference>
<evidence type="ECO:0008006" key="4">
    <source>
        <dbReference type="Google" id="ProtNLM"/>
    </source>
</evidence>
<dbReference type="AlphaFoldDB" id="A0A0C1FBC7"/>
<sequence length="223" mass="24790">MKILVFLGLLVTSTSLFAQQFAFEVKGHIQDTEKAKYAYLYSAGNKGLFLRVPLVNGTFKFKSNADLDGNLLRWGIIFVEARNNVTAAEVKKNLDTQTWLPGGTAKIKNIILEDIDLDITQGSQINYPEIVGGGIFNKQLKEITATGSAKKINSFEFIKKYPNSPVSVLELQGIANFLEVLSLAKFEQTFGGSPQKMYAMLSDRLKESKEGKAVKMKIEARKK</sequence>
<protein>
    <recommendedName>
        <fullName evidence="4">DUF4369 domain-containing protein</fullName>
    </recommendedName>
</protein>
<evidence type="ECO:0000313" key="3">
    <source>
        <dbReference type="Proteomes" id="UP000031246"/>
    </source>
</evidence>
<comment type="caution">
    <text evidence="2">The sequence shown here is derived from an EMBL/GenBank/DDBJ whole genome shotgun (WGS) entry which is preliminary data.</text>
</comment>
<feature type="signal peptide" evidence="1">
    <location>
        <begin position="1"/>
        <end position="18"/>
    </location>
</feature>
<keyword evidence="1" id="KW-0732">Signal</keyword>
<accession>A0A0C1FBC7</accession>
<gene>
    <name evidence="2" type="ORF">OC25_25630</name>
</gene>
<reference evidence="2 3" key="1">
    <citation type="submission" date="2014-10" db="EMBL/GenBank/DDBJ databases">
        <title>Pedobacter Kyungheensis.</title>
        <authorList>
            <person name="Anderson B.M."/>
            <person name="Newman J.D."/>
        </authorList>
    </citation>
    <scope>NUCLEOTIDE SEQUENCE [LARGE SCALE GENOMIC DNA]</scope>
    <source>
        <strain evidence="2 3">KACC 16221</strain>
    </source>
</reference>
<organism evidence="2 3">
    <name type="scientific">Pedobacter kyungheensis</name>
    <dbReference type="NCBI Taxonomy" id="1069985"/>
    <lineage>
        <taxon>Bacteria</taxon>
        <taxon>Pseudomonadati</taxon>
        <taxon>Bacteroidota</taxon>
        <taxon>Sphingobacteriia</taxon>
        <taxon>Sphingobacteriales</taxon>
        <taxon>Sphingobacteriaceae</taxon>
        <taxon>Pedobacter</taxon>
    </lineage>
</organism>
<name>A0A0C1FBC7_9SPHI</name>
<dbReference type="RefSeq" id="WP_039483001.1">
    <property type="nucleotide sequence ID" value="NZ_JSYN01000046.1"/>
</dbReference>
<keyword evidence="3" id="KW-1185">Reference proteome</keyword>
<evidence type="ECO:0000256" key="1">
    <source>
        <dbReference type="SAM" id="SignalP"/>
    </source>
</evidence>
<dbReference type="OrthoDB" id="755094at2"/>
<dbReference type="Proteomes" id="UP000031246">
    <property type="component" value="Unassembled WGS sequence"/>
</dbReference>
<feature type="chain" id="PRO_5002131519" description="DUF4369 domain-containing protein" evidence="1">
    <location>
        <begin position="19"/>
        <end position="223"/>
    </location>
</feature>